<dbReference type="Gene3D" id="3.30.565.10">
    <property type="entry name" value="Histidine kinase-like ATPase, C-terminal domain"/>
    <property type="match status" value="1"/>
</dbReference>
<dbReference type="SMART" id="SM00387">
    <property type="entry name" value="HATPase_c"/>
    <property type="match status" value="1"/>
</dbReference>
<dbReference type="PROSITE" id="PS50109">
    <property type="entry name" value="HIS_KIN"/>
    <property type="match status" value="1"/>
</dbReference>
<dbReference type="FunFam" id="3.30.565.10:FF:000006">
    <property type="entry name" value="Sensor histidine kinase WalK"/>
    <property type="match status" value="1"/>
</dbReference>
<dbReference type="Proteomes" id="UP000051820">
    <property type="component" value="Unassembled WGS sequence"/>
</dbReference>
<comment type="caution">
    <text evidence="13">The sequence shown here is derived from an EMBL/GenBank/DDBJ whole genome shotgun (WGS) entry which is preliminary data.</text>
</comment>
<dbReference type="SUPFAM" id="SSF55874">
    <property type="entry name" value="ATPase domain of HSP90 chaperone/DNA topoisomerase II/histidine kinase"/>
    <property type="match status" value="1"/>
</dbReference>
<dbReference type="GO" id="GO:0005886">
    <property type="term" value="C:plasma membrane"/>
    <property type="evidence" value="ECO:0007669"/>
    <property type="project" value="TreeGrafter"/>
</dbReference>
<dbReference type="EC" id="2.7.13.3" evidence="3"/>
<keyword evidence="7 13" id="KW-0418">Kinase</keyword>
<dbReference type="CDD" id="cd00082">
    <property type="entry name" value="HisKA"/>
    <property type="match status" value="1"/>
</dbReference>
<sequence>MIVVITFLMSISTITVVGYRLIDDKRSYGQEVIQSLKNSVSNGTIQWNSWETNYDINTTSTFVSVVEQSDGKTIKQFTTKGTNQLLKKNFRTLTNGKNLEYRKGAGMYYRQQGVQTVTKNGQLVTIQYTVWMSLNRVVRMFVIIIEVIIIILVISLIAGIWLISKLSKRLNKPLVELTKSTHDIFSNSNQSYQETLSVPTNPKEVQELGNEFNNLLGSLNETILKNRQFTSDASHELRTPLAVILGHTELLKKHAADHPEIVPESVEYIDNEAHQMQQLVTSLLELSRSSNVNSNRVSIDVNETVDDIVKMYRNDEDHEIFTNLEPNLMLLANHGNLQQILMALIDNARKYSEIDSRIKINAKKVASNVEIRVIDEGVGVNSADKEKIFDRFYRADQSRSKDISGYGIGLAIVKQLVEVNHGKVSVQDNLPKGSQFILTFDSIEP</sequence>
<keyword evidence="6 11" id="KW-0812">Transmembrane</keyword>
<evidence type="ECO:0000256" key="5">
    <source>
        <dbReference type="ARBA" id="ARBA00022679"/>
    </source>
</evidence>
<evidence type="ECO:0000256" key="9">
    <source>
        <dbReference type="ARBA" id="ARBA00023012"/>
    </source>
</evidence>
<organism evidence="13 14">
    <name type="scientific">Paucilactobacillus suebicus DSM 5007 = KCTC 3549</name>
    <dbReference type="NCBI Taxonomy" id="1423807"/>
    <lineage>
        <taxon>Bacteria</taxon>
        <taxon>Bacillati</taxon>
        <taxon>Bacillota</taxon>
        <taxon>Bacilli</taxon>
        <taxon>Lactobacillales</taxon>
        <taxon>Lactobacillaceae</taxon>
        <taxon>Paucilactobacillus</taxon>
    </lineage>
</organism>
<evidence type="ECO:0000256" key="6">
    <source>
        <dbReference type="ARBA" id="ARBA00022692"/>
    </source>
</evidence>
<comment type="catalytic activity">
    <reaction evidence="1">
        <text>ATP + protein L-histidine = ADP + protein N-phospho-L-histidine.</text>
        <dbReference type="EC" id="2.7.13.3"/>
    </reaction>
</comment>
<dbReference type="InterPro" id="IPR005467">
    <property type="entry name" value="His_kinase_dom"/>
</dbReference>
<dbReference type="InterPro" id="IPR036890">
    <property type="entry name" value="HATPase_C_sf"/>
</dbReference>
<accession>A0A0R1W8X6</accession>
<dbReference type="PATRIC" id="fig|1423807.3.peg.2584"/>
<protein>
    <recommendedName>
        <fullName evidence="3">histidine kinase</fullName>
        <ecNumber evidence="3">2.7.13.3</ecNumber>
    </recommendedName>
</protein>
<evidence type="ECO:0000313" key="13">
    <source>
        <dbReference type="EMBL" id="KRM12315.1"/>
    </source>
</evidence>
<feature type="transmembrane region" description="Helical" evidence="11">
    <location>
        <begin position="140"/>
        <end position="163"/>
    </location>
</feature>
<evidence type="ECO:0000256" key="1">
    <source>
        <dbReference type="ARBA" id="ARBA00000085"/>
    </source>
</evidence>
<evidence type="ECO:0000256" key="2">
    <source>
        <dbReference type="ARBA" id="ARBA00004370"/>
    </source>
</evidence>
<evidence type="ECO:0000256" key="11">
    <source>
        <dbReference type="SAM" id="Phobius"/>
    </source>
</evidence>
<dbReference type="EMBL" id="AZGF01000009">
    <property type="protein sequence ID" value="KRM12315.1"/>
    <property type="molecule type" value="Genomic_DNA"/>
</dbReference>
<dbReference type="GO" id="GO:0000155">
    <property type="term" value="F:phosphorelay sensor kinase activity"/>
    <property type="evidence" value="ECO:0007669"/>
    <property type="project" value="InterPro"/>
</dbReference>
<keyword evidence="5" id="KW-0808">Transferase</keyword>
<keyword evidence="8 11" id="KW-1133">Transmembrane helix</keyword>
<keyword evidence="14" id="KW-1185">Reference proteome</keyword>
<proteinExistence type="predicted"/>
<evidence type="ECO:0000256" key="10">
    <source>
        <dbReference type="ARBA" id="ARBA00023136"/>
    </source>
</evidence>
<dbReference type="eggNOG" id="COG2205">
    <property type="taxonomic scope" value="Bacteria"/>
</dbReference>
<dbReference type="PANTHER" id="PTHR45436">
    <property type="entry name" value="SENSOR HISTIDINE KINASE YKOH"/>
    <property type="match status" value="1"/>
</dbReference>
<dbReference type="Pfam" id="PF02518">
    <property type="entry name" value="HATPase_c"/>
    <property type="match status" value="1"/>
</dbReference>
<dbReference type="InterPro" id="IPR003661">
    <property type="entry name" value="HisK_dim/P_dom"/>
</dbReference>
<keyword evidence="10 11" id="KW-0472">Membrane</keyword>
<dbReference type="InterPro" id="IPR050428">
    <property type="entry name" value="TCS_sensor_his_kinase"/>
</dbReference>
<keyword evidence="4" id="KW-0597">Phosphoprotein</keyword>
<evidence type="ECO:0000256" key="7">
    <source>
        <dbReference type="ARBA" id="ARBA00022777"/>
    </source>
</evidence>
<dbReference type="SMART" id="SM00388">
    <property type="entry name" value="HisKA"/>
    <property type="match status" value="1"/>
</dbReference>
<evidence type="ECO:0000313" key="14">
    <source>
        <dbReference type="Proteomes" id="UP000051820"/>
    </source>
</evidence>
<name>A0A0R1W8X6_9LACO</name>
<dbReference type="Pfam" id="PF00512">
    <property type="entry name" value="HisKA"/>
    <property type="match status" value="1"/>
</dbReference>
<dbReference type="PRINTS" id="PR00344">
    <property type="entry name" value="BCTRLSENSOR"/>
</dbReference>
<dbReference type="InterPro" id="IPR036097">
    <property type="entry name" value="HisK_dim/P_sf"/>
</dbReference>
<reference evidence="13 14" key="1">
    <citation type="journal article" date="2015" name="Genome Announc.">
        <title>Expanding the biotechnology potential of lactobacilli through comparative genomics of 213 strains and associated genera.</title>
        <authorList>
            <person name="Sun Z."/>
            <person name="Harris H.M."/>
            <person name="McCann A."/>
            <person name="Guo C."/>
            <person name="Argimon S."/>
            <person name="Zhang W."/>
            <person name="Yang X."/>
            <person name="Jeffery I.B."/>
            <person name="Cooney J.C."/>
            <person name="Kagawa T.F."/>
            <person name="Liu W."/>
            <person name="Song Y."/>
            <person name="Salvetti E."/>
            <person name="Wrobel A."/>
            <person name="Rasinkangas P."/>
            <person name="Parkhill J."/>
            <person name="Rea M.C."/>
            <person name="O'Sullivan O."/>
            <person name="Ritari J."/>
            <person name="Douillard F.P."/>
            <person name="Paul Ross R."/>
            <person name="Yang R."/>
            <person name="Briner A.E."/>
            <person name="Felis G.E."/>
            <person name="de Vos W.M."/>
            <person name="Barrangou R."/>
            <person name="Klaenhammer T.R."/>
            <person name="Caufield P.W."/>
            <person name="Cui Y."/>
            <person name="Zhang H."/>
            <person name="O'Toole P.W."/>
        </authorList>
    </citation>
    <scope>NUCLEOTIDE SEQUENCE [LARGE SCALE GENOMIC DNA]</scope>
    <source>
        <strain evidence="13 14">DSM 5007</strain>
    </source>
</reference>
<comment type="subcellular location">
    <subcellularLocation>
        <location evidence="2">Membrane</location>
    </subcellularLocation>
</comment>
<dbReference type="SUPFAM" id="SSF47384">
    <property type="entry name" value="Homodimeric domain of signal transducing histidine kinase"/>
    <property type="match status" value="1"/>
</dbReference>
<evidence type="ECO:0000256" key="3">
    <source>
        <dbReference type="ARBA" id="ARBA00012438"/>
    </source>
</evidence>
<evidence type="ECO:0000256" key="8">
    <source>
        <dbReference type="ARBA" id="ARBA00022989"/>
    </source>
</evidence>
<dbReference type="PANTHER" id="PTHR45436:SF5">
    <property type="entry name" value="SENSOR HISTIDINE KINASE TRCS"/>
    <property type="match status" value="1"/>
</dbReference>
<dbReference type="InterPro" id="IPR003594">
    <property type="entry name" value="HATPase_dom"/>
</dbReference>
<evidence type="ECO:0000256" key="4">
    <source>
        <dbReference type="ARBA" id="ARBA00022553"/>
    </source>
</evidence>
<feature type="domain" description="Histidine kinase" evidence="12">
    <location>
        <begin position="232"/>
        <end position="444"/>
    </location>
</feature>
<dbReference type="Gene3D" id="6.10.340.10">
    <property type="match status" value="1"/>
</dbReference>
<dbReference type="InterPro" id="IPR004358">
    <property type="entry name" value="Sig_transdc_His_kin-like_C"/>
</dbReference>
<keyword evidence="9" id="KW-0902">Two-component regulatory system</keyword>
<dbReference type="Gene3D" id="1.10.287.130">
    <property type="match status" value="1"/>
</dbReference>
<dbReference type="STRING" id="1423807.FD16_GL002500"/>
<gene>
    <name evidence="13" type="ORF">FD16_GL002500</name>
</gene>
<dbReference type="FunFam" id="1.10.287.130:FF:000001">
    <property type="entry name" value="Two-component sensor histidine kinase"/>
    <property type="match status" value="1"/>
</dbReference>
<evidence type="ECO:0000259" key="12">
    <source>
        <dbReference type="PROSITE" id="PS50109"/>
    </source>
</evidence>
<dbReference type="AlphaFoldDB" id="A0A0R1W8X6"/>